<evidence type="ECO:0000313" key="2">
    <source>
        <dbReference type="Proteomes" id="UP000027586"/>
    </source>
</evidence>
<evidence type="ECO:0000313" key="1">
    <source>
        <dbReference type="EMBL" id="CDH49137.1"/>
    </source>
</evidence>
<keyword evidence="2" id="KW-1185">Reference proteome</keyword>
<protein>
    <submittedName>
        <fullName evidence="1">Uncharacterized protein</fullName>
    </submittedName>
</protein>
<sequence>MDSTLGNEGCVRAQCIGCRVRWPRFFSYLIWRYKQWQWLSRVPLVWCFRNKEQQWQPFEMKNQAILWQSYNEPQHPYYSHECHIRDRAIESGREVVRVVVQEHVAFSMHPDWSEPIVYEVQLCHAPPRRHRPIRRFWKWRSHGNGAKVKDEALLAEQHDRSGK</sequence>
<dbReference type="OrthoDB" id="2286076at2759"/>
<dbReference type="Proteomes" id="UP000027586">
    <property type="component" value="Unassembled WGS sequence"/>
</dbReference>
<dbReference type="AlphaFoldDB" id="A0A068RHM4"/>
<comment type="caution">
    <text evidence="1">The sequence shown here is derived from an EMBL/GenBank/DDBJ whole genome shotgun (WGS) entry which is preliminary data.</text>
</comment>
<accession>A0A068RHM4</accession>
<proteinExistence type="predicted"/>
<dbReference type="VEuPathDB" id="FungiDB:LCOR_00896.1"/>
<name>A0A068RHM4_9FUNG</name>
<organism evidence="1 2">
    <name type="scientific">Lichtheimia corymbifera JMRC:FSU:9682</name>
    <dbReference type="NCBI Taxonomy" id="1263082"/>
    <lineage>
        <taxon>Eukaryota</taxon>
        <taxon>Fungi</taxon>
        <taxon>Fungi incertae sedis</taxon>
        <taxon>Mucoromycota</taxon>
        <taxon>Mucoromycotina</taxon>
        <taxon>Mucoromycetes</taxon>
        <taxon>Mucorales</taxon>
        <taxon>Lichtheimiaceae</taxon>
        <taxon>Lichtheimia</taxon>
    </lineage>
</organism>
<gene>
    <name evidence="1" type="ORF">LCOR_00896.1</name>
</gene>
<dbReference type="EMBL" id="CBTN010000002">
    <property type="protein sequence ID" value="CDH49137.1"/>
    <property type="molecule type" value="Genomic_DNA"/>
</dbReference>
<reference evidence="1" key="1">
    <citation type="submission" date="2013-08" db="EMBL/GenBank/DDBJ databases">
        <title>Gene expansion shapes genome architecture in the human pathogen Lichtheimia corymbifera: an evolutionary genomics analysis in the ancient terrestrial Mucorales (Mucoromycotina).</title>
        <authorList>
            <person name="Schwartze V.U."/>
            <person name="Winter S."/>
            <person name="Shelest E."/>
            <person name="Marcet-Houben M."/>
            <person name="Horn F."/>
            <person name="Wehner S."/>
            <person name="Hoffmann K."/>
            <person name="Riege K."/>
            <person name="Sammeth M."/>
            <person name="Nowrousian M."/>
            <person name="Valiante V."/>
            <person name="Linde J."/>
            <person name="Jacobsen I.D."/>
            <person name="Marz M."/>
            <person name="Brakhage A.A."/>
            <person name="Gabaldon T."/>
            <person name="Bocker S."/>
            <person name="Voigt K."/>
        </authorList>
    </citation>
    <scope>NUCLEOTIDE SEQUENCE [LARGE SCALE GENOMIC DNA]</scope>
    <source>
        <strain evidence="1">FSU 9682</strain>
    </source>
</reference>